<keyword evidence="5 9" id="KW-0812">Transmembrane</keyword>
<evidence type="ECO:0000256" key="1">
    <source>
        <dbReference type="ARBA" id="ARBA00004429"/>
    </source>
</evidence>
<dbReference type="Pfam" id="PF04290">
    <property type="entry name" value="DctQ"/>
    <property type="match status" value="1"/>
</dbReference>
<organism evidence="11 12">
    <name type="scientific">Paracoccus albicereus</name>
    <dbReference type="NCBI Taxonomy" id="2922394"/>
    <lineage>
        <taxon>Bacteria</taxon>
        <taxon>Pseudomonadati</taxon>
        <taxon>Pseudomonadota</taxon>
        <taxon>Alphaproteobacteria</taxon>
        <taxon>Rhodobacterales</taxon>
        <taxon>Paracoccaceae</taxon>
        <taxon>Paracoccus</taxon>
    </lineage>
</organism>
<dbReference type="EMBL" id="JAKZEU010000006">
    <property type="protein sequence ID" value="MCQ0971917.1"/>
    <property type="molecule type" value="Genomic_DNA"/>
</dbReference>
<feature type="transmembrane region" description="Helical" evidence="9">
    <location>
        <begin position="53"/>
        <end position="77"/>
    </location>
</feature>
<gene>
    <name evidence="11" type="ORF">MLD63_15955</name>
</gene>
<keyword evidence="7 9" id="KW-0472">Membrane</keyword>
<evidence type="ECO:0000256" key="2">
    <source>
        <dbReference type="ARBA" id="ARBA00022448"/>
    </source>
</evidence>
<dbReference type="RefSeq" id="WP_255330922.1">
    <property type="nucleotide sequence ID" value="NZ_JAKZEU010000006.1"/>
</dbReference>
<reference evidence="11 12" key="1">
    <citation type="submission" date="2022-03" db="EMBL/GenBank/DDBJ databases">
        <authorList>
            <person name="He Y."/>
        </authorList>
    </citation>
    <scope>NUCLEOTIDE SEQUENCE [LARGE SCALE GENOMIC DNA]</scope>
    <source>
        <strain evidence="11 12">TK19116</strain>
    </source>
</reference>
<evidence type="ECO:0000256" key="9">
    <source>
        <dbReference type="RuleBase" id="RU369079"/>
    </source>
</evidence>
<evidence type="ECO:0000256" key="8">
    <source>
        <dbReference type="ARBA" id="ARBA00038436"/>
    </source>
</evidence>
<keyword evidence="6 9" id="KW-1133">Transmembrane helix</keyword>
<evidence type="ECO:0000256" key="7">
    <source>
        <dbReference type="ARBA" id="ARBA00023136"/>
    </source>
</evidence>
<keyword evidence="3" id="KW-1003">Cell membrane</keyword>
<evidence type="ECO:0000256" key="4">
    <source>
        <dbReference type="ARBA" id="ARBA00022519"/>
    </source>
</evidence>
<dbReference type="InterPro" id="IPR007387">
    <property type="entry name" value="TRAP_DctQ"/>
</dbReference>
<evidence type="ECO:0000313" key="12">
    <source>
        <dbReference type="Proteomes" id="UP001203945"/>
    </source>
</evidence>
<evidence type="ECO:0000313" key="11">
    <source>
        <dbReference type="EMBL" id="MCQ0971917.1"/>
    </source>
</evidence>
<keyword evidence="4 9" id="KW-0997">Cell inner membrane</keyword>
<evidence type="ECO:0000256" key="3">
    <source>
        <dbReference type="ARBA" id="ARBA00022475"/>
    </source>
</evidence>
<feature type="transmembrane region" description="Helical" evidence="9">
    <location>
        <begin position="89"/>
        <end position="105"/>
    </location>
</feature>
<evidence type="ECO:0000259" key="10">
    <source>
        <dbReference type="Pfam" id="PF04290"/>
    </source>
</evidence>
<comment type="function">
    <text evidence="9">Part of the tripartite ATP-independent periplasmic (TRAP) transport system.</text>
</comment>
<sequence>MPKPTSRDDQVDPDIIAAAEVSVTDDDIDDSTYRSGLPGPLGIVDVAIARIEAVLLAAGVLLMAINTIANVVGRYVFGESIFFSEELNQALIVLITFAGISYAARHGRHIRMSAFYDAMPYGMRKAMMILIAAVTAAAMFLLAWYAFDYVTTQASRGRVLPALQIPQWWIIVWTPLGFALTGIQYALTAVKNLIEPEIWLSTSTPDQHAPAPGSPENKEAQS</sequence>
<evidence type="ECO:0000256" key="6">
    <source>
        <dbReference type="ARBA" id="ARBA00022989"/>
    </source>
</evidence>
<comment type="subcellular location">
    <subcellularLocation>
        <location evidence="1 9">Cell inner membrane</location>
        <topology evidence="1 9">Multi-pass membrane protein</topology>
    </subcellularLocation>
</comment>
<dbReference type="InterPro" id="IPR055348">
    <property type="entry name" value="DctQ"/>
</dbReference>
<comment type="similarity">
    <text evidence="8 9">Belongs to the TRAP transporter small permease family.</text>
</comment>
<feature type="domain" description="Tripartite ATP-independent periplasmic transporters DctQ component" evidence="10">
    <location>
        <begin position="63"/>
        <end position="192"/>
    </location>
</feature>
<proteinExistence type="inferred from homology"/>
<feature type="transmembrane region" description="Helical" evidence="9">
    <location>
        <begin position="126"/>
        <end position="147"/>
    </location>
</feature>
<protein>
    <recommendedName>
        <fullName evidence="9">TRAP transporter small permease protein</fullName>
    </recommendedName>
</protein>
<comment type="caution">
    <text evidence="11">The sequence shown here is derived from an EMBL/GenBank/DDBJ whole genome shotgun (WGS) entry which is preliminary data.</text>
</comment>
<evidence type="ECO:0000256" key="5">
    <source>
        <dbReference type="ARBA" id="ARBA00022692"/>
    </source>
</evidence>
<comment type="subunit">
    <text evidence="9">The complex comprises the extracytoplasmic solute receptor protein and the two transmembrane proteins.</text>
</comment>
<keyword evidence="12" id="KW-1185">Reference proteome</keyword>
<dbReference type="PANTHER" id="PTHR35011">
    <property type="entry name" value="2,3-DIKETO-L-GULONATE TRAP TRANSPORTER SMALL PERMEASE PROTEIN YIAM"/>
    <property type="match status" value="1"/>
</dbReference>
<dbReference type="Proteomes" id="UP001203945">
    <property type="component" value="Unassembled WGS sequence"/>
</dbReference>
<accession>A0ABT1MUC7</accession>
<keyword evidence="2 9" id="KW-0813">Transport</keyword>
<name>A0ABT1MUC7_9RHOB</name>
<feature type="transmembrane region" description="Helical" evidence="9">
    <location>
        <begin position="167"/>
        <end position="187"/>
    </location>
</feature>